<dbReference type="GO" id="GO:0030976">
    <property type="term" value="F:thiamine pyrophosphate binding"/>
    <property type="evidence" value="ECO:0007669"/>
    <property type="project" value="InterPro"/>
</dbReference>
<dbReference type="GO" id="GO:0000287">
    <property type="term" value="F:magnesium ion binding"/>
    <property type="evidence" value="ECO:0007669"/>
    <property type="project" value="InterPro"/>
</dbReference>
<dbReference type="InterPro" id="IPR012001">
    <property type="entry name" value="Thiamin_PyroP_enz_TPP-bd_dom"/>
</dbReference>
<proteinExistence type="inferred from homology"/>
<keyword evidence="8" id="KW-1185">Reference proteome</keyword>
<dbReference type="InterPro" id="IPR000399">
    <property type="entry name" value="TPP-bd_CS"/>
</dbReference>
<keyword evidence="2 3" id="KW-0786">Thiamine pyrophosphate</keyword>
<reference evidence="7 8" key="1">
    <citation type="submission" date="2014-04" db="EMBL/GenBank/DDBJ databases">
        <title>Aquimarina sp. 22II-S11-z7 Genome Sequencing.</title>
        <authorList>
            <person name="Lai Q."/>
        </authorList>
    </citation>
    <scope>NUCLEOTIDE SEQUENCE [LARGE SCALE GENOMIC DNA]</scope>
    <source>
        <strain evidence="7 8">22II-S11-z7</strain>
    </source>
</reference>
<evidence type="ECO:0000259" key="6">
    <source>
        <dbReference type="Pfam" id="PF02776"/>
    </source>
</evidence>
<feature type="domain" description="Thiamine pyrophosphate enzyme N-terminal TPP-binding" evidence="6">
    <location>
        <begin position="5"/>
        <end position="117"/>
    </location>
</feature>
<dbReference type="InterPro" id="IPR029035">
    <property type="entry name" value="DHS-like_NAD/FAD-binding_dom"/>
</dbReference>
<dbReference type="GO" id="GO:0050660">
    <property type="term" value="F:flavin adenine dinucleotide binding"/>
    <property type="evidence" value="ECO:0007669"/>
    <property type="project" value="TreeGrafter"/>
</dbReference>
<dbReference type="Pfam" id="PF00205">
    <property type="entry name" value="TPP_enzyme_M"/>
    <property type="match status" value="1"/>
</dbReference>
<dbReference type="Gene3D" id="3.40.50.970">
    <property type="match status" value="2"/>
</dbReference>
<dbReference type="EMBL" id="AQRA01000007">
    <property type="protein sequence ID" value="EZH72918.1"/>
    <property type="molecule type" value="Genomic_DNA"/>
</dbReference>
<dbReference type="SUPFAM" id="SSF52467">
    <property type="entry name" value="DHS-like NAD/FAD-binding domain"/>
    <property type="match status" value="1"/>
</dbReference>
<evidence type="ECO:0000313" key="8">
    <source>
        <dbReference type="Proteomes" id="UP000023541"/>
    </source>
</evidence>
<evidence type="ECO:0000256" key="3">
    <source>
        <dbReference type="RuleBase" id="RU362132"/>
    </source>
</evidence>
<protein>
    <submittedName>
        <fullName evidence="7">Acetolactate synthase</fullName>
    </submittedName>
</protein>
<dbReference type="SUPFAM" id="SSF52518">
    <property type="entry name" value="Thiamin diphosphate-binding fold (THDP-binding)"/>
    <property type="match status" value="2"/>
</dbReference>
<dbReference type="RefSeq" id="WP_034244407.1">
    <property type="nucleotide sequence ID" value="NZ_AQRA01000007.1"/>
</dbReference>
<dbReference type="GO" id="GO:0003984">
    <property type="term" value="F:acetolactate synthase activity"/>
    <property type="evidence" value="ECO:0007669"/>
    <property type="project" value="TreeGrafter"/>
</dbReference>
<evidence type="ECO:0000256" key="1">
    <source>
        <dbReference type="ARBA" id="ARBA00007812"/>
    </source>
</evidence>
<dbReference type="PROSITE" id="PS00187">
    <property type="entry name" value="TPP_ENZYMES"/>
    <property type="match status" value="1"/>
</dbReference>
<dbReference type="GO" id="GO:0009099">
    <property type="term" value="P:L-valine biosynthetic process"/>
    <property type="evidence" value="ECO:0007669"/>
    <property type="project" value="TreeGrafter"/>
</dbReference>
<dbReference type="InterPro" id="IPR029061">
    <property type="entry name" value="THDP-binding"/>
</dbReference>
<evidence type="ECO:0000259" key="4">
    <source>
        <dbReference type="Pfam" id="PF00205"/>
    </source>
</evidence>
<dbReference type="OrthoDB" id="4494979at2"/>
<name>A0A023BSV9_9FLAO</name>
<comment type="caution">
    <text evidence="7">The sequence shown here is derived from an EMBL/GenBank/DDBJ whole genome shotgun (WGS) entry which is preliminary data.</text>
</comment>
<evidence type="ECO:0000256" key="2">
    <source>
        <dbReference type="ARBA" id="ARBA00023052"/>
    </source>
</evidence>
<dbReference type="Pfam" id="PF02776">
    <property type="entry name" value="TPP_enzyme_N"/>
    <property type="match status" value="1"/>
</dbReference>
<dbReference type="CDD" id="cd07035">
    <property type="entry name" value="TPP_PYR_POX_like"/>
    <property type="match status" value="1"/>
</dbReference>
<sequence>MAKLTGGQIVVRSLIKQGVKIVFGLPGVQNDWLYNAFYDYQDEITVIHTRHEQGVGYMALGYYLASGKTAVYNVVPGPGFLNSSAALLTAYGLNAKVLALVGQTPLKTQGKGWGVLHESKDQLGIMKRLTKYSDKVNDIKEIPHKIQKSFQEMETGRPQPVGLEISMDLLMSSDEMAFPALEKEKQEIEIDTSIVNRIAEALIHAKNPLIFVGSGAMDASEEITALANYMQIPVFAYRTGKGIVSSRNYLSHPVPAAYELWKEADVVVGIGSHVRMPILKWGTDEHLSFISVNIDINDHDKIMTPNIALTANAAQASKAILETLKNKIPQRTSREKEMQVLKASWKEKTAYLEPQATYLRIIREELPDDGIFVDELTQVGFASRMLWEAYAPRTYLSTGYMGTLGWGFPTALGAKIAKPELPVITVCGDGGFMFAVQELATAVQHKIGVIICLFNNNAFGNVQNMQINNYGNKVIASDLTNPDFIAMAESYGAHTEKVSDFDSFRQAIQKAKKQELPTLIEIGVGIDMPSTDQFKSMPKLRGVN</sequence>
<dbReference type="Gene3D" id="3.40.50.1220">
    <property type="entry name" value="TPP-binding domain"/>
    <property type="match status" value="1"/>
</dbReference>
<organism evidence="7 8">
    <name type="scientific">Aquimarina atlantica</name>
    <dbReference type="NCBI Taxonomy" id="1317122"/>
    <lineage>
        <taxon>Bacteria</taxon>
        <taxon>Pseudomonadati</taxon>
        <taxon>Bacteroidota</taxon>
        <taxon>Flavobacteriia</taxon>
        <taxon>Flavobacteriales</taxon>
        <taxon>Flavobacteriaceae</taxon>
        <taxon>Aquimarina</taxon>
    </lineage>
</organism>
<dbReference type="GO" id="GO:0009097">
    <property type="term" value="P:isoleucine biosynthetic process"/>
    <property type="evidence" value="ECO:0007669"/>
    <property type="project" value="TreeGrafter"/>
</dbReference>
<feature type="domain" description="Thiamine pyrophosphate enzyme TPP-binding" evidence="5">
    <location>
        <begin position="384"/>
        <end position="522"/>
    </location>
</feature>
<dbReference type="AlphaFoldDB" id="A0A023BSV9"/>
<comment type="similarity">
    <text evidence="1 3">Belongs to the TPP enzyme family.</text>
</comment>
<dbReference type="GO" id="GO:0005948">
    <property type="term" value="C:acetolactate synthase complex"/>
    <property type="evidence" value="ECO:0007669"/>
    <property type="project" value="TreeGrafter"/>
</dbReference>
<dbReference type="InterPro" id="IPR011766">
    <property type="entry name" value="TPP_enzyme_TPP-bd"/>
</dbReference>
<dbReference type="Proteomes" id="UP000023541">
    <property type="component" value="Unassembled WGS sequence"/>
</dbReference>
<accession>A0A023BSV9</accession>
<dbReference type="eggNOG" id="COG0028">
    <property type="taxonomic scope" value="Bacteria"/>
</dbReference>
<dbReference type="CDD" id="cd00568">
    <property type="entry name" value="TPP_enzymes"/>
    <property type="match status" value="1"/>
</dbReference>
<gene>
    <name evidence="7" type="ORF">ATO12_22580</name>
</gene>
<dbReference type="NCBIfam" id="NF006122">
    <property type="entry name" value="PRK08266.1"/>
    <property type="match status" value="1"/>
</dbReference>
<evidence type="ECO:0000259" key="5">
    <source>
        <dbReference type="Pfam" id="PF02775"/>
    </source>
</evidence>
<dbReference type="InterPro" id="IPR012000">
    <property type="entry name" value="Thiamin_PyroP_enz_cen_dom"/>
</dbReference>
<dbReference type="PANTHER" id="PTHR18968:SF167">
    <property type="entry name" value="ACETOLACTATE SYNTHASE LARGE SUBUNIT ILVB2-RELATED"/>
    <property type="match status" value="1"/>
</dbReference>
<dbReference type="Pfam" id="PF02775">
    <property type="entry name" value="TPP_enzyme_C"/>
    <property type="match status" value="1"/>
</dbReference>
<dbReference type="InterPro" id="IPR045229">
    <property type="entry name" value="TPP_enz"/>
</dbReference>
<dbReference type="PANTHER" id="PTHR18968">
    <property type="entry name" value="THIAMINE PYROPHOSPHATE ENZYMES"/>
    <property type="match status" value="1"/>
</dbReference>
<feature type="domain" description="Thiamine pyrophosphate enzyme central" evidence="4">
    <location>
        <begin position="195"/>
        <end position="318"/>
    </location>
</feature>
<dbReference type="STRING" id="1317122.ATO12_22580"/>
<evidence type="ECO:0000313" key="7">
    <source>
        <dbReference type="EMBL" id="EZH72918.1"/>
    </source>
</evidence>